<comment type="similarity">
    <text evidence="1">Belongs to the histidine acid phosphatase family.</text>
</comment>
<dbReference type="PANTHER" id="PTHR11567:SF19">
    <property type="entry name" value="GH19849P"/>
    <property type="match status" value="1"/>
</dbReference>
<sequence>MDRRKGRSIHGNCYKRKPAVCVTVVLLALAISITLLAYTAFATPIEDGAPQQVTFIFRHGDRTPTETYPLDPHANYKWPGGWGALTKKGMRQMYDVGRWMREKYGSLIGNEYRAESVSVRSTYADRCIMSAQALLAGLFPPTPDEIFVPGLLWRPIPVHSTPRNLDKVIAVKAPCPRLDAELRQAYVNDSLSRDALPAEYYQKLSALAGQNTTTITDVEFLYNTLEIEEMNGLKLPEWTKEFYGPEMRRIAARSLAIFTSNALQQRLRGGPLVKEILENMRSAMGGNGKKAYLYSAHDITIVNVLRTMGFTNELLKPDYGAVLILELHSVNGGQQGEVRVSYLNSTEATEAHPMRIPECGSPCYLENLIDAWKDITPINWDAECAVSSA</sequence>
<evidence type="ECO:0000256" key="1">
    <source>
        <dbReference type="ARBA" id="ARBA00005375"/>
    </source>
</evidence>
<dbReference type="InterPro" id="IPR029033">
    <property type="entry name" value="His_PPase_superfam"/>
</dbReference>
<dbReference type="SUPFAM" id="SSF53254">
    <property type="entry name" value="Phosphoglycerate mutase-like"/>
    <property type="match status" value="1"/>
</dbReference>
<dbReference type="EMBL" id="KY563506">
    <property type="protein sequence ID" value="ARK19915.1"/>
    <property type="molecule type" value="mRNA"/>
</dbReference>
<dbReference type="CDD" id="cd07061">
    <property type="entry name" value="HP_HAP_like"/>
    <property type="match status" value="1"/>
</dbReference>
<dbReference type="Gene3D" id="3.40.50.1240">
    <property type="entry name" value="Phosphoglycerate mutase-like"/>
    <property type="match status" value="1"/>
</dbReference>
<dbReference type="InterPro" id="IPR000560">
    <property type="entry name" value="His_Pase_clade-2"/>
</dbReference>
<evidence type="ECO:0000313" key="2">
    <source>
        <dbReference type="EMBL" id="ARK19915.1"/>
    </source>
</evidence>
<proteinExistence type="evidence at transcript level"/>
<dbReference type="InterPro" id="IPR050645">
    <property type="entry name" value="Histidine_acid_phosphatase"/>
</dbReference>
<protein>
    <submittedName>
        <fullName evidence="2">Putative acid phosphatase</fullName>
    </submittedName>
</protein>
<dbReference type="PANTHER" id="PTHR11567">
    <property type="entry name" value="ACID PHOSPHATASE-RELATED"/>
    <property type="match status" value="1"/>
</dbReference>
<dbReference type="AlphaFoldDB" id="A0A1W6EW43"/>
<dbReference type="Pfam" id="PF00328">
    <property type="entry name" value="His_Phos_2"/>
    <property type="match status" value="1"/>
</dbReference>
<name>A0A1W6EW43_AMPCP</name>
<reference evidence="2" key="1">
    <citation type="submission" date="2017-02" db="EMBL/GenBank/DDBJ databases">
        <title>Parasitoid Jewel Wasp Mounts Multi-Pronged Neurochemical Attack to Hijack a Host Brain.</title>
        <authorList>
            <person name="Arvidson R.S."/>
            <person name="Kaiser M."/>
            <person name="Libersat F."/>
            <person name="Adams M.E."/>
        </authorList>
    </citation>
    <scope>NUCLEOTIDE SEQUENCE</scope>
    <source>
        <strain evidence="2">133</strain>
    </source>
</reference>
<accession>A0A1W6EW43</accession>
<dbReference type="GO" id="GO:0016791">
    <property type="term" value="F:phosphatase activity"/>
    <property type="evidence" value="ECO:0007669"/>
    <property type="project" value="TreeGrafter"/>
</dbReference>
<organism evidence="2">
    <name type="scientific">Ampulex compressa</name>
    <name type="common">Emerald cockroach wasp</name>
    <dbReference type="NCBI Taxonomy" id="860918"/>
    <lineage>
        <taxon>Eukaryota</taxon>
        <taxon>Metazoa</taxon>
        <taxon>Ecdysozoa</taxon>
        <taxon>Arthropoda</taxon>
        <taxon>Hexapoda</taxon>
        <taxon>Insecta</taxon>
        <taxon>Pterygota</taxon>
        <taxon>Neoptera</taxon>
        <taxon>Endopterygota</taxon>
        <taxon>Hymenoptera</taxon>
        <taxon>Apocrita</taxon>
        <taxon>Aculeata</taxon>
        <taxon>Apoidea</taxon>
        <taxon>Ampulicidae</taxon>
        <taxon>Ampulicini</taxon>
        <taxon>Ampulex</taxon>
    </lineage>
</organism>